<comment type="subcellular location">
    <subcellularLocation>
        <location evidence="1">Cell inner membrane</location>
        <topology evidence="1">Peripheral membrane protein</topology>
    </subcellularLocation>
</comment>
<comment type="similarity">
    <text evidence="2">Belongs to the ABC transporter superfamily.</text>
</comment>
<feature type="compositionally biased region" description="Pro residues" evidence="10">
    <location>
        <begin position="284"/>
        <end position="294"/>
    </location>
</feature>
<evidence type="ECO:0000256" key="6">
    <source>
        <dbReference type="ARBA" id="ARBA00022741"/>
    </source>
</evidence>
<dbReference type="InterPro" id="IPR027417">
    <property type="entry name" value="P-loop_NTPase"/>
</dbReference>
<keyword evidence="3" id="KW-0813">Transport</keyword>
<dbReference type="SUPFAM" id="SSF52540">
    <property type="entry name" value="P-loop containing nucleoside triphosphate hydrolases"/>
    <property type="match status" value="2"/>
</dbReference>
<evidence type="ECO:0000256" key="7">
    <source>
        <dbReference type="ARBA" id="ARBA00022840"/>
    </source>
</evidence>
<gene>
    <name evidence="12" type="ORF">IBL26_09050</name>
</gene>
<dbReference type="NCBIfam" id="NF008453">
    <property type="entry name" value="PRK11308.1"/>
    <property type="match status" value="2"/>
</dbReference>
<dbReference type="InterPro" id="IPR003439">
    <property type="entry name" value="ABC_transporter-like_ATP-bd"/>
</dbReference>
<dbReference type="PANTHER" id="PTHR43297">
    <property type="entry name" value="OLIGOPEPTIDE TRANSPORT ATP-BINDING PROTEIN APPD"/>
    <property type="match status" value="1"/>
</dbReference>
<sequence length="574" mass="61687">MSETLLSVRDLSVEFRTRHGIVPVLRGISFDLAPGEMLGIVGESGSGKSVTAYSVMGLLEASARVTGGQALFGGRDLLRLGQGALNQLRGAEMSIVFQNPRTALNPIRPVGAQIADVIARHDPAPAAIIEARVLEALRQMRIAEPERRASAYPFELSGGMCQRIGIAMALACSPKLLIADEPTTGLDVTTQAAVMDLFRDAVRARGVGSVLITHDLALASEYCDRIVVMQTGQVVEDAPVAALFARPRHAYTRKLLRSTPSSVDSIEALAPDEEPVAPSATLPFPAPAPLPTQAPAPGGPPVLEVRGLCKSYVHSRSRAFWRRREVARLQAVADVDLVIHPGEAVGLVGESGCGKSTLSRMISRLIQPDAGEVLLDGAPIHGIAPGRFARLPQRRQIQMVFQDPTESLNPRFSVFDAIADPVTQLLPRQGAAALRARVEQAALQVGLPLELLNRYPHQLSGGQKARVGIARAMAVEPRLLVLDEPTSALDVSVQAVVLKLLTRLRRQQGVAQLFVSHDLNVVRLLCDRILVMHKGRVVESGPAEQVFNRPAHAYTRSLLAAIPRLPQLQEAATP</sequence>
<dbReference type="InterPro" id="IPR013563">
    <property type="entry name" value="Oligopep_ABC_C"/>
</dbReference>
<dbReference type="GO" id="GO:0005524">
    <property type="term" value="F:ATP binding"/>
    <property type="evidence" value="ECO:0007669"/>
    <property type="project" value="UniProtKB-KW"/>
</dbReference>
<accession>A0ABR7RKP2</accession>
<keyword evidence="4" id="KW-1003">Cell membrane</keyword>
<protein>
    <submittedName>
        <fullName evidence="12">ABC transporter ATP-binding protein</fullName>
    </submittedName>
</protein>
<dbReference type="CDD" id="cd03257">
    <property type="entry name" value="ABC_NikE_OppD_transporters"/>
    <property type="match status" value="2"/>
</dbReference>
<keyword evidence="8" id="KW-1278">Translocase</keyword>
<keyword evidence="5" id="KW-0997">Cell inner membrane</keyword>
<evidence type="ECO:0000313" key="12">
    <source>
        <dbReference type="EMBL" id="MBC9206978.1"/>
    </source>
</evidence>
<dbReference type="Gene3D" id="3.40.50.300">
    <property type="entry name" value="P-loop containing nucleotide triphosphate hydrolases"/>
    <property type="match status" value="2"/>
</dbReference>
<keyword evidence="7 12" id="KW-0067">ATP-binding</keyword>
<name>A0ABR7RKP2_9PROT</name>
<evidence type="ECO:0000256" key="9">
    <source>
        <dbReference type="ARBA" id="ARBA00023136"/>
    </source>
</evidence>
<dbReference type="InterPro" id="IPR050388">
    <property type="entry name" value="ABC_Ni/Peptide_Import"/>
</dbReference>
<organism evidence="12 13">
    <name type="scientific">Teichococcus aerophilus</name>
    <dbReference type="NCBI Taxonomy" id="1224513"/>
    <lineage>
        <taxon>Bacteria</taxon>
        <taxon>Pseudomonadati</taxon>
        <taxon>Pseudomonadota</taxon>
        <taxon>Alphaproteobacteria</taxon>
        <taxon>Acetobacterales</taxon>
        <taxon>Roseomonadaceae</taxon>
        <taxon>Roseomonas</taxon>
    </lineage>
</organism>
<dbReference type="RefSeq" id="WP_187784152.1">
    <property type="nucleotide sequence ID" value="NZ_JACTVA010000012.1"/>
</dbReference>
<evidence type="ECO:0000256" key="1">
    <source>
        <dbReference type="ARBA" id="ARBA00004417"/>
    </source>
</evidence>
<evidence type="ECO:0000256" key="4">
    <source>
        <dbReference type="ARBA" id="ARBA00022475"/>
    </source>
</evidence>
<comment type="caution">
    <text evidence="12">The sequence shown here is derived from an EMBL/GenBank/DDBJ whole genome shotgun (WGS) entry which is preliminary data.</text>
</comment>
<keyword evidence="6" id="KW-0547">Nucleotide-binding</keyword>
<keyword evidence="13" id="KW-1185">Reference proteome</keyword>
<dbReference type="Pfam" id="PF00005">
    <property type="entry name" value="ABC_tran"/>
    <property type="match status" value="2"/>
</dbReference>
<feature type="region of interest" description="Disordered" evidence="10">
    <location>
        <begin position="274"/>
        <end position="294"/>
    </location>
</feature>
<evidence type="ECO:0000256" key="2">
    <source>
        <dbReference type="ARBA" id="ARBA00005417"/>
    </source>
</evidence>
<reference evidence="12 13" key="1">
    <citation type="journal article" date="2013" name="Int. J. Syst. Evol. Microbiol.">
        <title>Roseomonas aerophila sp. nov., isolated from air.</title>
        <authorList>
            <person name="Kim S.J."/>
            <person name="Weon H.Y."/>
            <person name="Ahn J.H."/>
            <person name="Hong S.B."/>
            <person name="Seok S.J."/>
            <person name="Whang K.S."/>
            <person name="Kwon S.W."/>
        </authorList>
    </citation>
    <scope>NUCLEOTIDE SEQUENCE [LARGE SCALE GENOMIC DNA]</scope>
    <source>
        <strain evidence="12 13">NBRC 108923</strain>
    </source>
</reference>
<dbReference type="InterPro" id="IPR003593">
    <property type="entry name" value="AAA+_ATPase"/>
</dbReference>
<evidence type="ECO:0000256" key="5">
    <source>
        <dbReference type="ARBA" id="ARBA00022519"/>
    </source>
</evidence>
<evidence type="ECO:0000313" key="13">
    <source>
        <dbReference type="Proteomes" id="UP000626026"/>
    </source>
</evidence>
<evidence type="ECO:0000259" key="11">
    <source>
        <dbReference type="PROSITE" id="PS50893"/>
    </source>
</evidence>
<dbReference type="NCBIfam" id="NF007739">
    <property type="entry name" value="PRK10419.1"/>
    <property type="match status" value="2"/>
</dbReference>
<keyword evidence="9" id="KW-0472">Membrane</keyword>
<dbReference type="SMART" id="SM00382">
    <property type="entry name" value="AAA"/>
    <property type="match status" value="2"/>
</dbReference>
<feature type="domain" description="ABC transporter" evidence="11">
    <location>
        <begin position="315"/>
        <end position="559"/>
    </location>
</feature>
<evidence type="ECO:0000256" key="3">
    <source>
        <dbReference type="ARBA" id="ARBA00022448"/>
    </source>
</evidence>
<dbReference type="InterPro" id="IPR017871">
    <property type="entry name" value="ABC_transporter-like_CS"/>
</dbReference>
<evidence type="ECO:0000256" key="10">
    <source>
        <dbReference type="SAM" id="MobiDB-lite"/>
    </source>
</evidence>
<dbReference type="Proteomes" id="UP000626026">
    <property type="component" value="Unassembled WGS sequence"/>
</dbReference>
<dbReference type="PANTHER" id="PTHR43297:SF14">
    <property type="entry name" value="ATPASE AAA-TYPE CORE DOMAIN-CONTAINING PROTEIN"/>
    <property type="match status" value="1"/>
</dbReference>
<dbReference type="Pfam" id="PF08352">
    <property type="entry name" value="oligo_HPY"/>
    <property type="match status" value="2"/>
</dbReference>
<feature type="domain" description="ABC transporter" evidence="11">
    <location>
        <begin position="8"/>
        <end position="256"/>
    </location>
</feature>
<evidence type="ECO:0000256" key="8">
    <source>
        <dbReference type="ARBA" id="ARBA00022967"/>
    </source>
</evidence>
<proteinExistence type="inferred from homology"/>
<dbReference type="PROSITE" id="PS00211">
    <property type="entry name" value="ABC_TRANSPORTER_1"/>
    <property type="match status" value="2"/>
</dbReference>
<dbReference type="EMBL" id="JACTVA010000012">
    <property type="protein sequence ID" value="MBC9206978.1"/>
    <property type="molecule type" value="Genomic_DNA"/>
</dbReference>
<dbReference type="PROSITE" id="PS50893">
    <property type="entry name" value="ABC_TRANSPORTER_2"/>
    <property type="match status" value="2"/>
</dbReference>